<keyword evidence="2" id="KW-1185">Reference proteome</keyword>
<protein>
    <submittedName>
        <fullName evidence="1">Uncharacterized protein</fullName>
    </submittedName>
</protein>
<dbReference type="AlphaFoldDB" id="A0A504JGW8"/>
<evidence type="ECO:0000313" key="2">
    <source>
        <dbReference type="Proteomes" id="UP000315540"/>
    </source>
</evidence>
<sequence>MNINLEAQNFPNFKLSTQEDLILFLIRNELLSTRFVNQLNTIGFDTSFFNVELSIVILSLLGFKARTDALLEWYYTTLDIYASKINLDNHDEINAITFDFYIKLKVKQEAEEQKNSCN</sequence>
<dbReference type="OrthoDB" id="1162602at2"/>
<reference evidence="1 2" key="1">
    <citation type="submission" date="2019-06" db="EMBL/GenBank/DDBJ databases">
        <authorList>
            <person name="Meng X."/>
        </authorList>
    </citation>
    <scope>NUCLEOTIDE SEQUENCE [LARGE SCALE GENOMIC DNA]</scope>
    <source>
        <strain evidence="1 2">M625</strain>
    </source>
</reference>
<accession>A0A504JGW8</accession>
<gene>
    <name evidence="1" type="ORF">FHK87_10185</name>
</gene>
<dbReference type="Proteomes" id="UP000315540">
    <property type="component" value="Unassembled WGS sequence"/>
</dbReference>
<dbReference type="RefSeq" id="WP_140592571.1">
    <property type="nucleotide sequence ID" value="NZ_VFWZ01000002.1"/>
</dbReference>
<organism evidence="1 2">
    <name type="scientific">Aquimarina algicola</name>
    <dbReference type="NCBI Taxonomy" id="2589995"/>
    <lineage>
        <taxon>Bacteria</taxon>
        <taxon>Pseudomonadati</taxon>
        <taxon>Bacteroidota</taxon>
        <taxon>Flavobacteriia</taxon>
        <taxon>Flavobacteriales</taxon>
        <taxon>Flavobacteriaceae</taxon>
        <taxon>Aquimarina</taxon>
    </lineage>
</organism>
<comment type="caution">
    <text evidence="1">The sequence shown here is derived from an EMBL/GenBank/DDBJ whole genome shotgun (WGS) entry which is preliminary data.</text>
</comment>
<name>A0A504JGW8_9FLAO</name>
<dbReference type="EMBL" id="VFWZ01000002">
    <property type="protein sequence ID" value="TPN87932.1"/>
    <property type="molecule type" value="Genomic_DNA"/>
</dbReference>
<evidence type="ECO:0000313" key="1">
    <source>
        <dbReference type="EMBL" id="TPN87932.1"/>
    </source>
</evidence>
<proteinExistence type="predicted"/>